<dbReference type="AlphaFoldDB" id="A0A9D6HQN0"/>
<dbReference type="GO" id="GO:0003677">
    <property type="term" value="F:DNA binding"/>
    <property type="evidence" value="ECO:0007669"/>
    <property type="project" value="InterPro"/>
</dbReference>
<dbReference type="GO" id="GO:0004803">
    <property type="term" value="F:transposase activity"/>
    <property type="evidence" value="ECO:0007669"/>
    <property type="project" value="InterPro"/>
</dbReference>
<name>A0A9D6HQN0_9BACT</name>
<gene>
    <name evidence="2" type="ORF">HYT38_01930</name>
</gene>
<dbReference type="PANTHER" id="PTHR34322">
    <property type="entry name" value="TRANSPOSASE, Y1_TNP DOMAIN-CONTAINING"/>
    <property type="match status" value="1"/>
</dbReference>
<feature type="domain" description="Transposase IS200-like" evidence="1">
    <location>
        <begin position="7"/>
        <end position="144"/>
    </location>
</feature>
<dbReference type="InterPro" id="IPR036515">
    <property type="entry name" value="Transposase_17_sf"/>
</dbReference>
<comment type="caution">
    <text evidence="2">The sequence shown here is derived from an EMBL/GenBank/DDBJ whole genome shotgun (WGS) entry which is preliminary data.</text>
</comment>
<protein>
    <submittedName>
        <fullName evidence="2">Transposase</fullName>
    </submittedName>
</protein>
<accession>A0A9D6HQN0</accession>
<reference evidence="2" key="1">
    <citation type="submission" date="2020-07" db="EMBL/GenBank/DDBJ databases">
        <title>Huge and variable diversity of episymbiotic CPR bacteria and DPANN archaea in groundwater ecosystems.</title>
        <authorList>
            <person name="He C.Y."/>
            <person name="Keren R."/>
            <person name="Whittaker M."/>
            <person name="Farag I.F."/>
            <person name="Doudna J."/>
            <person name="Cate J.H.D."/>
            <person name="Banfield J.F."/>
        </authorList>
    </citation>
    <scope>NUCLEOTIDE SEQUENCE</scope>
    <source>
        <strain evidence="2">NC_groundwater_191_Ag_S-0.1um_45_8</strain>
    </source>
</reference>
<evidence type="ECO:0000313" key="3">
    <source>
        <dbReference type="Proteomes" id="UP000786662"/>
    </source>
</evidence>
<dbReference type="Gene3D" id="3.30.70.1290">
    <property type="entry name" value="Transposase IS200-like"/>
    <property type="match status" value="1"/>
</dbReference>
<dbReference type="EMBL" id="JACOYY010000058">
    <property type="protein sequence ID" value="MBI2052416.1"/>
    <property type="molecule type" value="Genomic_DNA"/>
</dbReference>
<evidence type="ECO:0000259" key="1">
    <source>
        <dbReference type="SMART" id="SM01321"/>
    </source>
</evidence>
<dbReference type="Proteomes" id="UP000786662">
    <property type="component" value="Unassembled WGS sequence"/>
</dbReference>
<dbReference type="Pfam" id="PF01797">
    <property type="entry name" value="Y1_Tnp"/>
    <property type="match status" value="1"/>
</dbReference>
<dbReference type="SUPFAM" id="SSF143422">
    <property type="entry name" value="Transposase IS200-like"/>
    <property type="match status" value="1"/>
</dbReference>
<dbReference type="InterPro" id="IPR002686">
    <property type="entry name" value="Transposase_17"/>
</dbReference>
<sequence>MQRLKFENGQYYHIYNRGAGKGNIFYEYKNYRRFLSGIYHFNNINFKPDNFDFDYQGLTLVSPSREELVDVICWCLMPNHYHLILRQKLDNGITKFMRRLGTGYTMYLNKKYEHSGHVFQGAFKAKHIEKDRYLQHLVRYIHLNPLELLEPDWKENGIKNKARGKKFVIEYKWNSLNDYLGKNNFPEILSPLAKKIVQEPSDHLNFLWEWLDIGVPESLPRSDLGK</sequence>
<evidence type="ECO:0000313" key="2">
    <source>
        <dbReference type="EMBL" id="MBI2052416.1"/>
    </source>
</evidence>
<proteinExistence type="predicted"/>
<dbReference type="GO" id="GO:0006313">
    <property type="term" value="P:DNA transposition"/>
    <property type="evidence" value="ECO:0007669"/>
    <property type="project" value="InterPro"/>
</dbReference>
<organism evidence="2 3">
    <name type="scientific">Candidatus Sungiibacteriota bacterium</name>
    <dbReference type="NCBI Taxonomy" id="2750080"/>
    <lineage>
        <taxon>Bacteria</taxon>
        <taxon>Candidatus Sungiibacteriota</taxon>
    </lineage>
</organism>
<dbReference type="PANTHER" id="PTHR34322:SF2">
    <property type="entry name" value="TRANSPOSASE IS200-LIKE DOMAIN-CONTAINING PROTEIN"/>
    <property type="match status" value="1"/>
</dbReference>
<dbReference type="SMART" id="SM01321">
    <property type="entry name" value="Y1_Tnp"/>
    <property type="match status" value="1"/>
</dbReference>